<sequence>MSDNSCLLELKYHSYSDSSSDTDLCCESIVSNLSDDSPFFSESDDDTDITTSNNLVHRRLIMGDTSSRVQQSVNREKNLDAPQNNNNTFDIQLTRGSLIQSTVSDEIPKVIESRIGGCILLSKKQAKPSLKVRHVVPIDFSHASTTINRLCDDGLRKKRPRRSDEEMDPDWSPYTGIESKN</sequence>
<keyword evidence="2" id="KW-1185">Reference proteome</keyword>
<name>A0ACC2NJF9_9HYME</name>
<protein>
    <submittedName>
        <fullName evidence="1">Uncharacterized protein</fullName>
    </submittedName>
</protein>
<comment type="caution">
    <text evidence="1">The sequence shown here is derived from an EMBL/GenBank/DDBJ whole genome shotgun (WGS) entry which is preliminary data.</text>
</comment>
<reference evidence="1" key="1">
    <citation type="submission" date="2023-04" db="EMBL/GenBank/DDBJ databases">
        <title>A chromosome-level genome assembly of the parasitoid wasp Eretmocerus hayati.</title>
        <authorList>
            <person name="Zhong Y."/>
            <person name="Liu S."/>
            <person name="Liu Y."/>
        </authorList>
    </citation>
    <scope>NUCLEOTIDE SEQUENCE</scope>
    <source>
        <strain evidence="1">ZJU_SS_LIU_2023</strain>
    </source>
</reference>
<evidence type="ECO:0000313" key="1">
    <source>
        <dbReference type="EMBL" id="KAJ8671038.1"/>
    </source>
</evidence>
<dbReference type="EMBL" id="CM056743">
    <property type="protein sequence ID" value="KAJ8671038.1"/>
    <property type="molecule type" value="Genomic_DNA"/>
</dbReference>
<organism evidence="1 2">
    <name type="scientific">Eretmocerus hayati</name>
    <dbReference type="NCBI Taxonomy" id="131215"/>
    <lineage>
        <taxon>Eukaryota</taxon>
        <taxon>Metazoa</taxon>
        <taxon>Ecdysozoa</taxon>
        <taxon>Arthropoda</taxon>
        <taxon>Hexapoda</taxon>
        <taxon>Insecta</taxon>
        <taxon>Pterygota</taxon>
        <taxon>Neoptera</taxon>
        <taxon>Endopterygota</taxon>
        <taxon>Hymenoptera</taxon>
        <taxon>Apocrita</taxon>
        <taxon>Proctotrupomorpha</taxon>
        <taxon>Chalcidoidea</taxon>
        <taxon>Aphelinidae</taxon>
        <taxon>Aphelininae</taxon>
        <taxon>Eretmocerus</taxon>
    </lineage>
</organism>
<dbReference type="Proteomes" id="UP001239111">
    <property type="component" value="Chromosome 3"/>
</dbReference>
<evidence type="ECO:0000313" key="2">
    <source>
        <dbReference type="Proteomes" id="UP001239111"/>
    </source>
</evidence>
<accession>A0ACC2NJF9</accession>
<gene>
    <name evidence="1" type="ORF">QAD02_002297</name>
</gene>
<proteinExistence type="predicted"/>